<dbReference type="Proteomes" id="UP000177325">
    <property type="component" value="Unassembled WGS sequence"/>
</dbReference>
<dbReference type="GO" id="GO:0002949">
    <property type="term" value="P:tRNA threonylcarbamoyladenosine modification"/>
    <property type="evidence" value="ECO:0007669"/>
    <property type="project" value="InterPro"/>
</dbReference>
<evidence type="ECO:0000256" key="1">
    <source>
        <dbReference type="ARBA" id="ARBA00004496"/>
    </source>
</evidence>
<keyword evidence="9" id="KW-0460">Magnesium</keyword>
<protein>
    <recommendedName>
        <fullName evidence="3">tRNA threonylcarbamoyladenosine biosynthesis protein TsaE</fullName>
    </recommendedName>
    <alternativeName>
        <fullName evidence="10">t(6)A37 threonylcarbamoyladenosine biosynthesis protein TsaE</fullName>
    </alternativeName>
</protein>
<accession>A0A1F6FFD9</accession>
<evidence type="ECO:0000256" key="7">
    <source>
        <dbReference type="ARBA" id="ARBA00022741"/>
    </source>
</evidence>
<dbReference type="GO" id="GO:0016740">
    <property type="term" value="F:transferase activity"/>
    <property type="evidence" value="ECO:0007669"/>
    <property type="project" value="UniProtKB-KW"/>
</dbReference>
<dbReference type="EMBL" id="MFMM01000001">
    <property type="protein sequence ID" value="OGG84573.1"/>
    <property type="molecule type" value="Genomic_DNA"/>
</dbReference>
<dbReference type="InterPro" id="IPR003442">
    <property type="entry name" value="T6A_TsaE"/>
</dbReference>
<keyword evidence="7" id="KW-0547">Nucleotide-binding</keyword>
<dbReference type="STRING" id="1798525.A3G90_00595"/>
<dbReference type="GO" id="GO:0046872">
    <property type="term" value="F:metal ion binding"/>
    <property type="evidence" value="ECO:0007669"/>
    <property type="project" value="UniProtKB-KW"/>
</dbReference>
<evidence type="ECO:0000256" key="3">
    <source>
        <dbReference type="ARBA" id="ARBA00019010"/>
    </source>
</evidence>
<reference evidence="11 12" key="1">
    <citation type="journal article" date="2016" name="Nat. Commun.">
        <title>Thousands of microbial genomes shed light on interconnected biogeochemical processes in an aquifer system.</title>
        <authorList>
            <person name="Anantharaman K."/>
            <person name="Brown C.T."/>
            <person name="Hug L.A."/>
            <person name="Sharon I."/>
            <person name="Castelle C.J."/>
            <person name="Probst A.J."/>
            <person name="Thomas B.C."/>
            <person name="Singh A."/>
            <person name="Wilkins M.J."/>
            <person name="Karaoz U."/>
            <person name="Brodie E.L."/>
            <person name="Williams K.H."/>
            <person name="Hubbard S.S."/>
            <person name="Banfield J.F."/>
        </authorList>
    </citation>
    <scope>NUCLEOTIDE SEQUENCE [LARGE SCALE GENOMIC DNA]</scope>
</reference>
<dbReference type="InterPro" id="IPR027417">
    <property type="entry name" value="P-loop_NTPase"/>
</dbReference>
<keyword evidence="11" id="KW-0808">Transferase</keyword>
<evidence type="ECO:0000256" key="9">
    <source>
        <dbReference type="ARBA" id="ARBA00022842"/>
    </source>
</evidence>
<dbReference type="Gene3D" id="3.40.50.300">
    <property type="entry name" value="P-loop containing nucleotide triphosphate hydrolases"/>
    <property type="match status" value="1"/>
</dbReference>
<evidence type="ECO:0000256" key="2">
    <source>
        <dbReference type="ARBA" id="ARBA00007599"/>
    </source>
</evidence>
<evidence type="ECO:0000256" key="4">
    <source>
        <dbReference type="ARBA" id="ARBA00022490"/>
    </source>
</evidence>
<name>A0A1F6FFD9_9BACT</name>
<comment type="similarity">
    <text evidence="2">Belongs to the TsaE family.</text>
</comment>
<sequence length="151" mass="16913">MEKTHTINTLEELALFAEQFLNEISKSEVSGSVVVGITGDLGAGKTTFVQILAKLLGVIDVVTSPTFTIMKGYETAPGAPFSTLIHMDAYRIEDKDELRPLRLAEIMQQPKTLICIEWAERIYEALPENTHFLSFTTPDLEVRQITYHQGK</sequence>
<evidence type="ECO:0000313" key="12">
    <source>
        <dbReference type="Proteomes" id="UP000177325"/>
    </source>
</evidence>
<evidence type="ECO:0000256" key="8">
    <source>
        <dbReference type="ARBA" id="ARBA00022840"/>
    </source>
</evidence>
<dbReference type="Pfam" id="PF02367">
    <property type="entry name" value="TsaE"/>
    <property type="match status" value="1"/>
</dbReference>
<gene>
    <name evidence="11" type="ORF">A3G90_00595</name>
</gene>
<dbReference type="AlphaFoldDB" id="A0A1F6FFD9"/>
<dbReference type="PANTHER" id="PTHR33540:SF2">
    <property type="entry name" value="TRNA THREONYLCARBAMOYLADENOSINE BIOSYNTHESIS PROTEIN TSAE"/>
    <property type="match status" value="1"/>
</dbReference>
<keyword evidence="8" id="KW-0067">ATP-binding</keyword>
<proteinExistence type="inferred from homology"/>
<dbReference type="GO" id="GO:0005737">
    <property type="term" value="C:cytoplasm"/>
    <property type="evidence" value="ECO:0007669"/>
    <property type="project" value="UniProtKB-SubCell"/>
</dbReference>
<comment type="subcellular location">
    <subcellularLocation>
        <location evidence="1">Cytoplasm</location>
    </subcellularLocation>
</comment>
<evidence type="ECO:0000256" key="6">
    <source>
        <dbReference type="ARBA" id="ARBA00022723"/>
    </source>
</evidence>
<evidence type="ECO:0000256" key="10">
    <source>
        <dbReference type="ARBA" id="ARBA00032441"/>
    </source>
</evidence>
<dbReference type="SUPFAM" id="SSF52540">
    <property type="entry name" value="P-loop containing nucleoside triphosphate hydrolases"/>
    <property type="match status" value="1"/>
</dbReference>
<keyword evidence="5" id="KW-0819">tRNA processing</keyword>
<dbReference type="NCBIfam" id="TIGR00150">
    <property type="entry name" value="T6A_YjeE"/>
    <property type="match status" value="1"/>
</dbReference>
<keyword evidence="4" id="KW-0963">Cytoplasm</keyword>
<dbReference type="PANTHER" id="PTHR33540">
    <property type="entry name" value="TRNA THREONYLCARBAMOYLADENOSINE BIOSYNTHESIS PROTEIN TSAE"/>
    <property type="match status" value="1"/>
</dbReference>
<evidence type="ECO:0000313" key="11">
    <source>
        <dbReference type="EMBL" id="OGG84573.1"/>
    </source>
</evidence>
<dbReference type="GO" id="GO:0005524">
    <property type="term" value="F:ATP binding"/>
    <property type="evidence" value="ECO:0007669"/>
    <property type="project" value="UniProtKB-KW"/>
</dbReference>
<evidence type="ECO:0000256" key="5">
    <source>
        <dbReference type="ARBA" id="ARBA00022694"/>
    </source>
</evidence>
<organism evidence="11 12">
    <name type="scientific">Candidatus Kaiserbacteria bacterium RIFCSPLOWO2_12_FULL_45_26</name>
    <dbReference type="NCBI Taxonomy" id="1798525"/>
    <lineage>
        <taxon>Bacteria</taxon>
        <taxon>Candidatus Kaiseribacteriota</taxon>
    </lineage>
</organism>
<keyword evidence="6" id="KW-0479">Metal-binding</keyword>
<comment type="caution">
    <text evidence="11">The sequence shown here is derived from an EMBL/GenBank/DDBJ whole genome shotgun (WGS) entry which is preliminary data.</text>
</comment>